<feature type="domain" description="HTH marR-type" evidence="4">
    <location>
        <begin position="23"/>
        <end position="158"/>
    </location>
</feature>
<reference evidence="5 6" key="1">
    <citation type="submission" date="2020-08" db="EMBL/GenBank/DDBJ databases">
        <title>Sequencing the genomes of 1000 actinobacteria strains.</title>
        <authorList>
            <person name="Klenk H.-P."/>
        </authorList>
    </citation>
    <scope>NUCLEOTIDE SEQUENCE [LARGE SCALE GENOMIC DNA]</scope>
    <source>
        <strain evidence="5 6">DSM 44772</strain>
    </source>
</reference>
<dbReference type="Pfam" id="PF12802">
    <property type="entry name" value="MarR_2"/>
    <property type="match status" value="1"/>
</dbReference>
<keyword evidence="3" id="KW-0804">Transcription</keyword>
<dbReference type="PROSITE" id="PS01117">
    <property type="entry name" value="HTH_MARR_1"/>
    <property type="match status" value="1"/>
</dbReference>
<dbReference type="RefSeq" id="WP_184884482.1">
    <property type="nucleotide sequence ID" value="NZ_BAAAHD010000061.1"/>
</dbReference>
<gene>
    <name evidence="5" type="ORF">F4557_003716</name>
</gene>
<dbReference type="PANTHER" id="PTHR42756">
    <property type="entry name" value="TRANSCRIPTIONAL REGULATOR, MARR"/>
    <property type="match status" value="1"/>
</dbReference>
<keyword evidence="1" id="KW-0805">Transcription regulation</keyword>
<dbReference type="SUPFAM" id="SSF46785">
    <property type="entry name" value="Winged helix' DNA-binding domain"/>
    <property type="match status" value="1"/>
</dbReference>
<accession>A0A7W7MY04</accession>
<keyword evidence="2 5" id="KW-0238">DNA-binding</keyword>
<evidence type="ECO:0000256" key="2">
    <source>
        <dbReference type="ARBA" id="ARBA00023125"/>
    </source>
</evidence>
<dbReference type="InterPro" id="IPR023187">
    <property type="entry name" value="Tscrpt_reg_MarR-type_CS"/>
</dbReference>
<protein>
    <submittedName>
        <fullName evidence="5">DNA-binding MarR family transcriptional regulator</fullName>
    </submittedName>
</protein>
<dbReference type="GO" id="GO:0003677">
    <property type="term" value="F:DNA binding"/>
    <property type="evidence" value="ECO:0007669"/>
    <property type="project" value="UniProtKB-KW"/>
</dbReference>
<name>A0A7W7MY04_9ACTN</name>
<dbReference type="Proteomes" id="UP000549343">
    <property type="component" value="Unassembled WGS sequence"/>
</dbReference>
<sequence>MADAVDAILAQWARERPDMDASPMGVVGRISRAQQLLGRELKSFFAERGLETWEFDVLATLRRHGAPYELTAGALLKASMVTSGAITNRIDRLEAKGLVERVRDTGDRRSVRIRLTGRGLALVDELVGEHSANEDRLLAALDPAAREHVAGALRTLLESLGDTSLE</sequence>
<dbReference type="AlphaFoldDB" id="A0A7W7MY04"/>
<dbReference type="SMART" id="SM00347">
    <property type="entry name" value="HTH_MARR"/>
    <property type="match status" value="1"/>
</dbReference>
<dbReference type="PRINTS" id="PR00598">
    <property type="entry name" value="HTHMARR"/>
</dbReference>
<dbReference type="PROSITE" id="PS50995">
    <property type="entry name" value="HTH_MARR_2"/>
    <property type="match status" value="1"/>
</dbReference>
<evidence type="ECO:0000313" key="6">
    <source>
        <dbReference type="Proteomes" id="UP000549343"/>
    </source>
</evidence>
<proteinExistence type="predicted"/>
<evidence type="ECO:0000256" key="1">
    <source>
        <dbReference type="ARBA" id="ARBA00023015"/>
    </source>
</evidence>
<evidence type="ECO:0000313" key="5">
    <source>
        <dbReference type="EMBL" id="MBB4775298.1"/>
    </source>
</evidence>
<dbReference type="Gene3D" id="1.10.10.10">
    <property type="entry name" value="Winged helix-like DNA-binding domain superfamily/Winged helix DNA-binding domain"/>
    <property type="match status" value="1"/>
</dbReference>
<dbReference type="InterPro" id="IPR000835">
    <property type="entry name" value="HTH_MarR-typ"/>
</dbReference>
<dbReference type="GO" id="GO:0003700">
    <property type="term" value="F:DNA-binding transcription factor activity"/>
    <property type="evidence" value="ECO:0007669"/>
    <property type="project" value="InterPro"/>
</dbReference>
<dbReference type="InterPro" id="IPR036390">
    <property type="entry name" value="WH_DNA-bd_sf"/>
</dbReference>
<evidence type="ECO:0000256" key="3">
    <source>
        <dbReference type="ARBA" id="ARBA00023163"/>
    </source>
</evidence>
<dbReference type="PANTHER" id="PTHR42756:SF1">
    <property type="entry name" value="TRANSCRIPTIONAL REPRESSOR OF EMRAB OPERON"/>
    <property type="match status" value="1"/>
</dbReference>
<comment type="caution">
    <text evidence="5">The sequence shown here is derived from an EMBL/GenBank/DDBJ whole genome shotgun (WGS) entry which is preliminary data.</text>
</comment>
<evidence type="ECO:0000259" key="4">
    <source>
        <dbReference type="PROSITE" id="PS50995"/>
    </source>
</evidence>
<organism evidence="5 6">
    <name type="scientific">Actinomadura livida</name>
    <dbReference type="NCBI Taxonomy" id="79909"/>
    <lineage>
        <taxon>Bacteria</taxon>
        <taxon>Bacillati</taxon>
        <taxon>Actinomycetota</taxon>
        <taxon>Actinomycetes</taxon>
        <taxon>Streptosporangiales</taxon>
        <taxon>Thermomonosporaceae</taxon>
        <taxon>Actinomadura</taxon>
    </lineage>
</organism>
<dbReference type="EMBL" id="JACHMV010000001">
    <property type="protein sequence ID" value="MBB4775298.1"/>
    <property type="molecule type" value="Genomic_DNA"/>
</dbReference>
<dbReference type="InterPro" id="IPR036388">
    <property type="entry name" value="WH-like_DNA-bd_sf"/>
</dbReference>